<dbReference type="OrthoDB" id="7172369at2"/>
<evidence type="ECO:0000259" key="2">
    <source>
        <dbReference type="Pfam" id="PF20033"/>
    </source>
</evidence>
<dbReference type="RefSeq" id="WP_127707617.1">
    <property type="nucleotide sequence ID" value="NZ_SACK01000010.1"/>
</dbReference>
<dbReference type="Pfam" id="PF20033">
    <property type="entry name" value="DUF6438"/>
    <property type="match status" value="1"/>
</dbReference>
<keyword evidence="1" id="KW-0732">Signal</keyword>
<dbReference type="EMBL" id="SACK01000010">
    <property type="protein sequence ID" value="RVT98018.1"/>
    <property type="molecule type" value="Genomic_DNA"/>
</dbReference>
<sequence length="375" mass="42826">MFKPITLFITVLLIALAGNNSLAQTNKNILGDWKEVKRITKSGAKVPDGRMGFSFYTNNTFINKQGFFRHDAKSNVFLGNTAKYVITGNSLKVYSPEKKAADILKIYKLSKDSLIIGIDEEKIIFARYKSYVNQSPEFDRIVLSTTGCYGECPSMKISIDKTGLLLFQGDSYTTKIGVYQSSISKALYKKLQDSFRVIDFKTLKSKYSANWTDDETISVSFIKNGHIYKTVNDYGGVAPAEFTWAYPALRYLYQKVNLKKVQYHTLLGGYISRRIKKGNKILDISKSEVYLLNEYLRKGKIILGKVTDGYFIDIYNADGKVVKKVITDGRYYSFIRNGKVVTIDIGFEFVRDVEKFHQWRKVIENDRHQLLASPL</sequence>
<organism evidence="3 4">
    <name type="scientific">Mucilaginibacter limnophilus</name>
    <dbReference type="NCBI Taxonomy" id="1932778"/>
    <lineage>
        <taxon>Bacteria</taxon>
        <taxon>Pseudomonadati</taxon>
        <taxon>Bacteroidota</taxon>
        <taxon>Sphingobacteriia</taxon>
        <taxon>Sphingobacteriales</taxon>
        <taxon>Sphingobacteriaceae</taxon>
        <taxon>Mucilaginibacter</taxon>
    </lineage>
</organism>
<dbReference type="Proteomes" id="UP000282759">
    <property type="component" value="Unassembled WGS sequence"/>
</dbReference>
<keyword evidence="4" id="KW-1185">Reference proteome</keyword>
<evidence type="ECO:0000313" key="3">
    <source>
        <dbReference type="EMBL" id="RVT98018.1"/>
    </source>
</evidence>
<protein>
    <recommendedName>
        <fullName evidence="2">DUF6438 domain-containing protein</fullName>
    </recommendedName>
</protein>
<accession>A0A3S2UJ11</accession>
<name>A0A3S2UJ11_9SPHI</name>
<feature type="chain" id="PRO_5018643085" description="DUF6438 domain-containing protein" evidence="1">
    <location>
        <begin position="24"/>
        <end position="375"/>
    </location>
</feature>
<feature type="domain" description="DUF6438" evidence="2">
    <location>
        <begin position="140"/>
        <end position="252"/>
    </location>
</feature>
<reference evidence="3 4" key="1">
    <citation type="submission" date="2019-01" db="EMBL/GenBank/DDBJ databases">
        <authorList>
            <person name="Chen W.-M."/>
        </authorList>
    </citation>
    <scope>NUCLEOTIDE SEQUENCE [LARGE SCALE GENOMIC DNA]</scope>
    <source>
        <strain evidence="3 4">YBJ-36</strain>
    </source>
</reference>
<gene>
    <name evidence="3" type="ORF">EOD41_18190</name>
</gene>
<evidence type="ECO:0000256" key="1">
    <source>
        <dbReference type="SAM" id="SignalP"/>
    </source>
</evidence>
<feature type="signal peptide" evidence="1">
    <location>
        <begin position="1"/>
        <end position="23"/>
    </location>
</feature>
<comment type="caution">
    <text evidence="3">The sequence shown here is derived from an EMBL/GenBank/DDBJ whole genome shotgun (WGS) entry which is preliminary data.</text>
</comment>
<proteinExistence type="predicted"/>
<dbReference type="AlphaFoldDB" id="A0A3S2UJ11"/>
<dbReference type="InterPro" id="IPR045497">
    <property type="entry name" value="DUF6438"/>
</dbReference>
<evidence type="ECO:0000313" key="4">
    <source>
        <dbReference type="Proteomes" id="UP000282759"/>
    </source>
</evidence>